<sequence length="36" mass="4297">MSLAWRLSLHKWCQKSCCRKQSSMKAQDEETRAKLK</sequence>
<reference evidence="1" key="2">
    <citation type="journal article" date="2015" name="Data Brief">
        <title>Shoot transcriptome of the giant reed, Arundo donax.</title>
        <authorList>
            <person name="Barrero R.A."/>
            <person name="Guerrero F.D."/>
            <person name="Moolhuijzen P."/>
            <person name="Goolsby J.A."/>
            <person name="Tidwell J."/>
            <person name="Bellgard S.E."/>
            <person name="Bellgard M.I."/>
        </authorList>
    </citation>
    <scope>NUCLEOTIDE SEQUENCE</scope>
    <source>
        <tissue evidence="1">Shoot tissue taken approximately 20 cm above the soil surface</tissue>
    </source>
</reference>
<name>A0A0A9AZK5_ARUDO</name>
<dbReference type="AlphaFoldDB" id="A0A0A9AZK5"/>
<dbReference type="EMBL" id="GBRH01241354">
    <property type="protein sequence ID" value="JAD56541.1"/>
    <property type="molecule type" value="Transcribed_RNA"/>
</dbReference>
<reference evidence="1" key="1">
    <citation type="submission" date="2014-09" db="EMBL/GenBank/DDBJ databases">
        <authorList>
            <person name="Magalhaes I.L.F."/>
            <person name="Oliveira U."/>
            <person name="Santos F.R."/>
            <person name="Vidigal T.H.D.A."/>
            <person name="Brescovit A.D."/>
            <person name="Santos A.J."/>
        </authorList>
    </citation>
    <scope>NUCLEOTIDE SEQUENCE</scope>
    <source>
        <tissue evidence="1">Shoot tissue taken approximately 20 cm above the soil surface</tissue>
    </source>
</reference>
<proteinExistence type="predicted"/>
<accession>A0A0A9AZK5</accession>
<evidence type="ECO:0000313" key="1">
    <source>
        <dbReference type="EMBL" id="JAD56541.1"/>
    </source>
</evidence>
<organism evidence="1">
    <name type="scientific">Arundo donax</name>
    <name type="common">Giant reed</name>
    <name type="synonym">Donax arundinaceus</name>
    <dbReference type="NCBI Taxonomy" id="35708"/>
    <lineage>
        <taxon>Eukaryota</taxon>
        <taxon>Viridiplantae</taxon>
        <taxon>Streptophyta</taxon>
        <taxon>Embryophyta</taxon>
        <taxon>Tracheophyta</taxon>
        <taxon>Spermatophyta</taxon>
        <taxon>Magnoliopsida</taxon>
        <taxon>Liliopsida</taxon>
        <taxon>Poales</taxon>
        <taxon>Poaceae</taxon>
        <taxon>PACMAD clade</taxon>
        <taxon>Arundinoideae</taxon>
        <taxon>Arundineae</taxon>
        <taxon>Arundo</taxon>
    </lineage>
</organism>
<protein>
    <submittedName>
        <fullName evidence="1">Uncharacterized protein</fullName>
    </submittedName>
</protein>